<organism evidence="1 2">
    <name type="scientific">Humibacter ginsenosidimutans</name>
    <dbReference type="NCBI Taxonomy" id="2599293"/>
    <lineage>
        <taxon>Bacteria</taxon>
        <taxon>Bacillati</taxon>
        <taxon>Actinomycetota</taxon>
        <taxon>Actinomycetes</taxon>
        <taxon>Micrococcales</taxon>
        <taxon>Microbacteriaceae</taxon>
        <taxon>Humibacter</taxon>
    </lineage>
</organism>
<keyword evidence="2" id="KW-1185">Reference proteome</keyword>
<reference evidence="1 2" key="1">
    <citation type="submission" date="2019-07" db="EMBL/GenBank/DDBJ databases">
        <title>Full genome sequence of Humibacter sp. WJ7-1.</title>
        <authorList>
            <person name="Im W.-T."/>
        </authorList>
    </citation>
    <scope>NUCLEOTIDE SEQUENCE [LARGE SCALE GENOMIC DNA]</scope>
    <source>
        <strain evidence="1 2">WJ7-1</strain>
    </source>
</reference>
<dbReference type="OrthoDB" id="8718286at2"/>
<dbReference type="InterPro" id="IPR023982">
    <property type="entry name" value="CHP04029_CMD-like"/>
</dbReference>
<sequence length="195" mass="20857">MSTDVIDRLVGIDEGDPVFALRVQRPDAKRNAQASYDALFASDALEHVGRPERLAIAYWAVALAQSVVAPHYRDLLAAESPQTLAALDAALPGAVTTGPYGDYPDGPLSVENQQGLHWQAPPELVAAVGVRLAAALEHTHLLTYRPRDASADALQALLDAGWDTTGIVTLSQLVSFLNFQLRVVAGLTVLKGELR</sequence>
<name>A0A5B8M458_9MICO</name>
<evidence type="ECO:0000313" key="1">
    <source>
        <dbReference type="EMBL" id="QDZ15086.1"/>
    </source>
</evidence>
<dbReference type="AlphaFoldDB" id="A0A5B8M458"/>
<proteinExistence type="predicted"/>
<evidence type="ECO:0000313" key="2">
    <source>
        <dbReference type="Proteomes" id="UP000320216"/>
    </source>
</evidence>
<dbReference type="SUPFAM" id="SSF69118">
    <property type="entry name" value="AhpD-like"/>
    <property type="match status" value="1"/>
</dbReference>
<dbReference type="Gene3D" id="1.20.1290.10">
    <property type="entry name" value="AhpD-like"/>
    <property type="match status" value="1"/>
</dbReference>
<protein>
    <submittedName>
        <fullName evidence="1">CMD domain protein</fullName>
    </submittedName>
</protein>
<accession>A0A5B8M458</accession>
<dbReference type="Proteomes" id="UP000320216">
    <property type="component" value="Chromosome"/>
</dbReference>
<dbReference type="InterPro" id="IPR029032">
    <property type="entry name" value="AhpD-like"/>
</dbReference>
<dbReference type="RefSeq" id="WP_146320598.1">
    <property type="nucleotide sequence ID" value="NZ_CP042305.1"/>
</dbReference>
<dbReference type="KEGG" id="huw:FPZ11_10155"/>
<dbReference type="EMBL" id="CP042305">
    <property type="protein sequence ID" value="QDZ15086.1"/>
    <property type="molecule type" value="Genomic_DNA"/>
</dbReference>
<dbReference type="NCBIfam" id="TIGR04029">
    <property type="entry name" value="CMD_Avi_7170"/>
    <property type="match status" value="1"/>
</dbReference>
<gene>
    <name evidence="1" type="ORF">FPZ11_10155</name>
</gene>